<dbReference type="GeneID" id="104723804"/>
<dbReference type="Proteomes" id="UP000694864">
    <property type="component" value="Chromosome 11"/>
</dbReference>
<accession>A0ABM0UFT3</accession>
<name>A0ABM0UFT3_CAMSA</name>
<keyword evidence="1" id="KW-1185">Reference proteome</keyword>
<sequence length="218" mass="25080">MEGRTEMLKTSSWYRFIAEEMSVSLAMPCSASNTFVNHHKPAVYVTVAMLRLKNKPAWLRTVFDESCISSMIQNLSGMNISREIVILFRELMLAELLNSEQVTKLIRAFQEFKKQMHRNGTQEETVEEQQQAISSIHDHGEVRNYLVQLMVSNSFGRTSGSETYTKKKKQVLDEVEQFSKLLLSTRGNGVTDTTPCNVYTRKRNKTNPNRENCVEEQT</sequence>
<organism evidence="1 2">
    <name type="scientific">Camelina sativa</name>
    <name type="common">False flax</name>
    <name type="synonym">Myagrum sativum</name>
    <dbReference type="NCBI Taxonomy" id="90675"/>
    <lineage>
        <taxon>Eukaryota</taxon>
        <taxon>Viridiplantae</taxon>
        <taxon>Streptophyta</taxon>
        <taxon>Embryophyta</taxon>
        <taxon>Tracheophyta</taxon>
        <taxon>Spermatophyta</taxon>
        <taxon>Magnoliopsida</taxon>
        <taxon>eudicotyledons</taxon>
        <taxon>Gunneridae</taxon>
        <taxon>Pentapetalae</taxon>
        <taxon>rosids</taxon>
        <taxon>malvids</taxon>
        <taxon>Brassicales</taxon>
        <taxon>Brassicaceae</taxon>
        <taxon>Camelineae</taxon>
        <taxon>Camelina</taxon>
    </lineage>
</organism>
<evidence type="ECO:0000313" key="1">
    <source>
        <dbReference type="Proteomes" id="UP000694864"/>
    </source>
</evidence>
<evidence type="ECO:0000313" key="2">
    <source>
        <dbReference type="RefSeq" id="XP_010440518.1"/>
    </source>
</evidence>
<reference evidence="1" key="1">
    <citation type="journal article" date="2014" name="Nat. Commun.">
        <title>The emerging biofuel crop Camelina sativa retains a highly undifferentiated hexaploid genome structure.</title>
        <authorList>
            <person name="Kagale S."/>
            <person name="Koh C."/>
            <person name="Nixon J."/>
            <person name="Bollina V."/>
            <person name="Clarke W.E."/>
            <person name="Tuteja R."/>
            <person name="Spillane C."/>
            <person name="Robinson S.J."/>
            <person name="Links M.G."/>
            <person name="Clarke C."/>
            <person name="Higgins E.E."/>
            <person name="Huebert T."/>
            <person name="Sharpe A.G."/>
            <person name="Parkin I.A."/>
        </authorList>
    </citation>
    <scope>NUCLEOTIDE SEQUENCE [LARGE SCALE GENOMIC DNA]</scope>
    <source>
        <strain evidence="1">cv. DH55</strain>
    </source>
</reference>
<protein>
    <submittedName>
        <fullName evidence="2">Protein PRD1-like</fullName>
    </submittedName>
</protein>
<reference evidence="2" key="2">
    <citation type="submission" date="2025-08" db="UniProtKB">
        <authorList>
            <consortium name="RefSeq"/>
        </authorList>
    </citation>
    <scope>IDENTIFICATION</scope>
    <source>
        <tissue evidence="2">Leaf</tissue>
    </source>
</reference>
<gene>
    <name evidence="2" type="primary">LOC104723804</name>
</gene>
<dbReference type="InterPro" id="IPR044968">
    <property type="entry name" value="PRD1"/>
</dbReference>
<proteinExistence type="predicted"/>
<dbReference type="PANTHER" id="PTHR36379">
    <property type="entry name" value="PROTEIN PRD1"/>
    <property type="match status" value="1"/>
</dbReference>
<dbReference type="PANTHER" id="PTHR36379:SF1">
    <property type="entry name" value="PUTATIVE RECOMBINATION INITIATION DEFECT 1-RELATED"/>
    <property type="match status" value="1"/>
</dbReference>
<dbReference type="RefSeq" id="XP_010440518.1">
    <property type="nucleotide sequence ID" value="XM_010442216.1"/>
</dbReference>